<dbReference type="EMBL" id="NWUJ01000006">
    <property type="protein sequence ID" value="PFH34418.1"/>
    <property type="molecule type" value="Genomic_DNA"/>
</dbReference>
<gene>
    <name evidence="4" type="ORF">BESB_064490</name>
</gene>
<proteinExistence type="predicted"/>
<dbReference type="KEGG" id="bbes:BESB_064490"/>
<accession>A0A2A9M7G1</accession>
<keyword evidence="2" id="KW-0472">Membrane</keyword>
<feature type="compositionally biased region" description="Basic residues" evidence="1">
    <location>
        <begin position="90"/>
        <end position="102"/>
    </location>
</feature>
<dbReference type="GeneID" id="40311377"/>
<feature type="transmembrane region" description="Helical" evidence="2">
    <location>
        <begin position="151"/>
        <end position="169"/>
    </location>
</feature>
<dbReference type="RefSeq" id="XP_029218427.1">
    <property type="nucleotide sequence ID" value="XM_029364844.1"/>
</dbReference>
<name>A0A2A9M7G1_BESBE</name>
<evidence type="ECO:0008006" key="6">
    <source>
        <dbReference type="Google" id="ProtNLM"/>
    </source>
</evidence>
<evidence type="ECO:0000313" key="4">
    <source>
        <dbReference type="EMBL" id="PFH34418.1"/>
    </source>
</evidence>
<evidence type="ECO:0000256" key="1">
    <source>
        <dbReference type="SAM" id="MobiDB-lite"/>
    </source>
</evidence>
<comment type="caution">
    <text evidence="4">The sequence shown here is derived from an EMBL/GenBank/DDBJ whole genome shotgun (WGS) entry which is preliminary data.</text>
</comment>
<dbReference type="AlphaFoldDB" id="A0A2A9M7G1"/>
<feature type="region of interest" description="Disordered" evidence="1">
    <location>
        <begin position="80"/>
        <end position="102"/>
    </location>
</feature>
<organism evidence="4 5">
    <name type="scientific">Besnoitia besnoiti</name>
    <name type="common">Apicomplexan protozoan</name>
    <dbReference type="NCBI Taxonomy" id="94643"/>
    <lineage>
        <taxon>Eukaryota</taxon>
        <taxon>Sar</taxon>
        <taxon>Alveolata</taxon>
        <taxon>Apicomplexa</taxon>
        <taxon>Conoidasida</taxon>
        <taxon>Coccidia</taxon>
        <taxon>Eucoccidiorida</taxon>
        <taxon>Eimeriorina</taxon>
        <taxon>Sarcocystidae</taxon>
        <taxon>Besnoitia</taxon>
    </lineage>
</organism>
<reference evidence="4 5" key="1">
    <citation type="submission" date="2017-09" db="EMBL/GenBank/DDBJ databases">
        <title>Genome sequencing of Besnoitia besnoiti strain Bb-Ger1.</title>
        <authorList>
            <person name="Schares G."/>
            <person name="Venepally P."/>
            <person name="Lorenzi H.A."/>
        </authorList>
    </citation>
    <scope>NUCLEOTIDE SEQUENCE [LARGE SCALE GENOMIC DNA]</scope>
    <source>
        <strain evidence="4 5">Bb-Ger1</strain>
    </source>
</reference>
<evidence type="ECO:0000256" key="3">
    <source>
        <dbReference type="SAM" id="SignalP"/>
    </source>
</evidence>
<sequence length="181" mass="19717">MKDTLVLFIAFHVVNCGKALANDDAISGENPHDDGIPNFHHLGPTLLGTQGTPFTILPPLWIPGGSDQLAHMPYLFPDSAQGDPAGSSRSTRRAQKQGKRPGTRTLKLAATLALVAAFGTEVANYYDRNNEGVVTDLEYDERMSAATRTIGAARLAALVFAAVGGARYMKDMMKLWWRKRF</sequence>
<evidence type="ECO:0000313" key="5">
    <source>
        <dbReference type="Proteomes" id="UP000224006"/>
    </source>
</evidence>
<keyword evidence="5" id="KW-1185">Reference proteome</keyword>
<keyword evidence="2" id="KW-1133">Transmembrane helix</keyword>
<protein>
    <recommendedName>
        <fullName evidence="6">Transmembrane protein</fullName>
    </recommendedName>
</protein>
<feature type="chain" id="PRO_5012744312" description="Transmembrane protein" evidence="3">
    <location>
        <begin position="22"/>
        <end position="181"/>
    </location>
</feature>
<dbReference type="VEuPathDB" id="ToxoDB:BESB_064490"/>
<dbReference type="Proteomes" id="UP000224006">
    <property type="component" value="Chromosome VI"/>
</dbReference>
<feature type="signal peptide" evidence="3">
    <location>
        <begin position="1"/>
        <end position="21"/>
    </location>
</feature>
<keyword evidence="3" id="KW-0732">Signal</keyword>
<evidence type="ECO:0000256" key="2">
    <source>
        <dbReference type="SAM" id="Phobius"/>
    </source>
</evidence>
<keyword evidence="2" id="KW-0812">Transmembrane</keyword>